<dbReference type="RefSeq" id="WP_184192532.1">
    <property type="nucleotide sequence ID" value="NZ_JACHGW010000001.1"/>
</dbReference>
<dbReference type="EMBL" id="JACHGW010000001">
    <property type="protein sequence ID" value="MBB6048910.1"/>
    <property type="molecule type" value="Genomic_DNA"/>
</dbReference>
<comment type="caution">
    <text evidence="1">The sequence shown here is derived from an EMBL/GenBank/DDBJ whole genome shotgun (WGS) entry which is preliminary data.</text>
</comment>
<evidence type="ECO:0000313" key="1">
    <source>
        <dbReference type="EMBL" id="MBB6048910.1"/>
    </source>
</evidence>
<protein>
    <submittedName>
        <fullName evidence="1">Uncharacterized protein</fullName>
    </submittedName>
</protein>
<gene>
    <name evidence="1" type="ORF">HNQ39_000672</name>
</gene>
<organism evidence="1 2">
    <name type="scientific">Armatimonas rosea</name>
    <dbReference type="NCBI Taxonomy" id="685828"/>
    <lineage>
        <taxon>Bacteria</taxon>
        <taxon>Bacillati</taxon>
        <taxon>Armatimonadota</taxon>
        <taxon>Armatimonadia</taxon>
        <taxon>Armatimonadales</taxon>
        <taxon>Armatimonadaceae</taxon>
        <taxon>Armatimonas</taxon>
    </lineage>
</organism>
<evidence type="ECO:0000313" key="2">
    <source>
        <dbReference type="Proteomes" id="UP000520814"/>
    </source>
</evidence>
<sequence>MSQTLYLVRLRSVFRVREIYDVRVDRILPQALFASQDAAEHFVQTNIPIEHNPFLRDGLWSVNVGTDWIDFMEILWERDLTWFLEKLQEIQLPSPEVYQWDWTLWWCEVTKNLKEQDKSRLCAWLELPPWGESLFAPESYYISMDGYVRLWYGIPLSKLIEYLTSHGLSLPDMLSGTKNWEFWWDETGPRMTDEQKAALWRLLAPQPWEIVEVELEKEKV</sequence>
<name>A0A7W9SM70_ARMRO</name>
<dbReference type="Proteomes" id="UP000520814">
    <property type="component" value="Unassembled WGS sequence"/>
</dbReference>
<keyword evidence="2" id="KW-1185">Reference proteome</keyword>
<dbReference type="AlphaFoldDB" id="A0A7W9SM70"/>
<accession>A0A7W9SM70</accession>
<reference evidence="1 2" key="1">
    <citation type="submission" date="2020-08" db="EMBL/GenBank/DDBJ databases">
        <title>Genomic Encyclopedia of Type Strains, Phase IV (KMG-IV): sequencing the most valuable type-strain genomes for metagenomic binning, comparative biology and taxonomic classification.</title>
        <authorList>
            <person name="Goeker M."/>
        </authorList>
    </citation>
    <scope>NUCLEOTIDE SEQUENCE [LARGE SCALE GENOMIC DNA]</scope>
    <source>
        <strain evidence="1 2">DSM 23562</strain>
    </source>
</reference>
<proteinExistence type="predicted"/>